<dbReference type="AlphaFoldDB" id="A0AAD6SYR0"/>
<evidence type="ECO:0000313" key="2">
    <source>
        <dbReference type="EMBL" id="KAJ7036119.1"/>
    </source>
</evidence>
<accession>A0AAD6SYR0</accession>
<dbReference type="EMBL" id="JARJCM010000045">
    <property type="protein sequence ID" value="KAJ7036119.1"/>
    <property type="molecule type" value="Genomic_DNA"/>
</dbReference>
<sequence length="85" mass="9394">MLARSSAIPLVLAAACVWRAIALATPALWTSVDLPFCAEGSLKLLKFWLSHTACRPISVSLSFQPRKRRRRAWNIIAALAEYAAQ</sequence>
<keyword evidence="3" id="KW-1185">Reference proteome</keyword>
<gene>
    <name evidence="2" type="ORF">C8F04DRAFT_488102</name>
</gene>
<evidence type="ECO:0000256" key="1">
    <source>
        <dbReference type="SAM" id="SignalP"/>
    </source>
</evidence>
<organism evidence="2 3">
    <name type="scientific">Mycena alexandri</name>
    <dbReference type="NCBI Taxonomy" id="1745969"/>
    <lineage>
        <taxon>Eukaryota</taxon>
        <taxon>Fungi</taxon>
        <taxon>Dikarya</taxon>
        <taxon>Basidiomycota</taxon>
        <taxon>Agaricomycotina</taxon>
        <taxon>Agaricomycetes</taxon>
        <taxon>Agaricomycetidae</taxon>
        <taxon>Agaricales</taxon>
        <taxon>Marasmiineae</taxon>
        <taxon>Mycenaceae</taxon>
        <taxon>Mycena</taxon>
    </lineage>
</organism>
<feature type="chain" id="PRO_5042043672" description="Secreted protein" evidence="1">
    <location>
        <begin position="23"/>
        <end position="85"/>
    </location>
</feature>
<feature type="signal peptide" evidence="1">
    <location>
        <begin position="1"/>
        <end position="22"/>
    </location>
</feature>
<evidence type="ECO:0008006" key="4">
    <source>
        <dbReference type="Google" id="ProtNLM"/>
    </source>
</evidence>
<protein>
    <recommendedName>
        <fullName evidence="4">Secreted protein</fullName>
    </recommendedName>
</protein>
<dbReference type="Proteomes" id="UP001218188">
    <property type="component" value="Unassembled WGS sequence"/>
</dbReference>
<comment type="caution">
    <text evidence="2">The sequence shown here is derived from an EMBL/GenBank/DDBJ whole genome shotgun (WGS) entry which is preliminary data.</text>
</comment>
<dbReference type="PROSITE" id="PS51257">
    <property type="entry name" value="PROKAR_LIPOPROTEIN"/>
    <property type="match status" value="1"/>
</dbReference>
<reference evidence="2" key="1">
    <citation type="submission" date="2023-03" db="EMBL/GenBank/DDBJ databases">
        <title>Massive genome expansion in bonnet fungi (Mycena s.s.) driven by repeated elements and novel gene families across ecological guilds.</title>
        <authorList>
            <consortium name="Lawrence Berkeley National Laboratory"/>
            <person name="Harder C.B."/>
            <person name="Miyauchi S."/>
            <person name="Viragh M."/>
            <person name="Kuo A."/>
            <person name="Thoen E."/>
            <person name="Andreopoulos B."/>
            <person name="Lu D."/>
            <person name="Skrede I."/>
            <person name="Drula E."/>
            <person name="Henrissat B."/>
            <person name="Morin E."/>
            <person name="Kohler A."/>
            <person name="Barry K."/>
            <person name="LaButti K."/>
            <person name="Morin E."/>
            <person name="Salamov A."/>
            <person name="Lipzen A."/>
            <person name="Mereny Z."/>
            <person name="Hegedus B."/>
            <person name="Baldrian P."/>
            <person name="Stursova M."/>
            <person name="Weitz H."/>
            <person name="Taylor A."/>
            <person name="Grigoriev I.V."/>
            <person name="Nagy L.G."/>
            <person name="Martin F."/>
            <person name="Kauserud H."/>
        </authorList>
    </citation>
    <scope>NUCLEOTIDE SEQUENCE</scope>
    <source>
        <strain evidence="2">CBHHK200</strain>
    </source>
</reference>
<proteinExistence type="predicted"/>
<name>A0AAD6SYR0_9AGAR</name>
<keyword evidence="1" id="KW-0732">Signal</keyword>
<evidence type="ECO:0000313" key="3">
    <source>
        <dbReference type="Proteomes" id="UP001218188"/>
    </source>
</evidence>